<reference evidence="1 2" key="1">
    <citation type="submission" date="2019-06" db="EMBL/GenBank/DDBJ databases">
        <title>Genome Sequence of the Brown Rot Fungal Pathogen Monilinia fructicola.</title>
        <authorList>
            <person name="De Miccolis Angelini R.M."/>
            <person name="Landi L."/>
            <person name="Abate D."/>
            <person name="Pollastro S."/>
            <person name="Romanazzi G."/>
            <person name="Faretra F."/>
        </authorList>
    </citation>
    <scope>NUCLEOTIDE SEQUENCE [LARGE SCALE GENOMIC DNA]</scope>
    <source>
        <strain evidence="1 2">Mfrc123</strain>
    </source>
</reference>
<gene>
    <name evidence="1" type="ORF">EYC84_003501</name>
</gene>
<evidence type="ECO:0000313" key="1">
    <source>
        <dbReference type="EMBL" id="KAA8572951.1"/>
    </source>
</evidence>
<name>A0A5M9JUR0_MONFR</name>
<dbReference type="AlphaFoldDB" id="A0A5M9JUR0"/>
<proteinExistence type="predicted"/>
<evidence type="ECO:0000313" key="2">
    <source>
        <dbReference type="Proteomes" id="UP000322873"/>
    </source>
</evidence>
<sequence>MIETRYWWGVFMVARVLFSRITFEKGQVMIPWMGVFLLLLDYDTGIHEEACFQFWWRQGKEDLIYIYLCSTHESASLSRLGMDWDYEMGFGYVQRSEDGNDKNQHIGRNFLYCKGYGE</sequence>
<accession>A0A5M9JUR0</accession>
<protein>
    <submittedName>
        <fullName evidence="1">Uncharacterized protein</fullName>
    </submittedName>
</protein>
<keyword evidence="2" id="KW-1185">Reference proteome</keyword>
<comment type="caution">
    <text evidence="1">The sequence shown here is derived from an EMBL/GenBank/DDBJ whole genome shotgun (WGS) entry which is preliminary data.</text>
</comment>
<dbReference type="EMBL" id="VICG01000004">
    <property type="protein sequence ID" value="KAA8572951.1"/>
    <property type="molecule type" value="Genomic_DNA"/>
</dbReference>
<organism evidence="1 2">
    <name type="scientific">Monilinia fructicola</name>
    <name type="common">Brown rot fungus</name>
    <name type="synonym">Ciboria fructicola</name>
    <dbReference type="NCBI Taxonomy" id="38448"/>
    <lineage>
        <taxon>Eukaryota</taxon>
        <taxon>Fungi</taxon>
        <taxon>Dikarya</taxon>
        <taxon>Ascomycota</taxon>
        <taxon>Pezizomycotina</taxon>
        <taxon>Leotiomycetes</taxon>
        <taxon>Helotiales</taxon>
        <taxon>Sclerotiniaceae</taxon>
        <taxon>Monilinia</taxon>
    </lineage>
</organism>
<dbReference type="Proteomes" id="UP000322873">
    <property type="component" value="Unassembled WGS sequence"/>
</dbReference>